<keyword evidence="9" id="KW-1185">Reference proteome</keyword>
<dbReference type="NCBIfam" id="TIGR01720">
    <property type="entry name" value="NRPS-para261"/>
    <property type="match status" value="1"/>
</dbReference>
<dbReference type="NCBIfam" id="TIGR01733">
    <property type="entry name" value="AA-adenyl-dom"/>
    <property type="match status" value="2"/>
</dbReference>
<evidence type="ECO:0000256" key="2">
    <source>
        <dbReference type="ARBA" id="ARBA00022450"/>
    </source>
</evidence>
<dbReference type="Pfam" id="PF00501">
    <property type="entry name" value="AMP-binding"/>
    <property type="match status" value="2"/>
</dbReference>
<dbReference type="Pfam" id="PF13193">
    <property type="entry name" value="AMP-binding_C"/>
    <property type="match status" value="2"/>
</dbReference>
<dbReference type="PROSITE" id="PS50075">
    <property type="entry name" value="CARRIER"/>
    <property type="match status" value="2"/>
</dbReference>
<dbReference type="Gene3D" id="2.30.38.10">
    <property type="entry name" value="Luciferase, Domain 3"/>
    <property type="match status" value="2"/>
</dbReference>
<dbReference type="Pfam" id="PF00550">
    <property type="entry name" value="PP-binding"/>
    <property type="match status" value="2"/>
</dbReference>
<dbReference type="Gene3D" id="1.10.1200.10">
    <property type="entry name" value="ACP-like"/>
    <property type="match status" value="2"/>
</dbReference>
<evidence type="ECO:0000256" key="5">
    <source>
        <dbReference type="ARBA" id="ARBA00022737"/>
    </source>
</evidence>
<dbReference type="InterPro" id="IPR000873">
    <property type="entry name" value="AMP-dep_synth/lig_dom"/>
</dbReference>
<dbReference type="SMART" id="SM00823">
    <property type="entry name" value="PKS_PP"/>
    <property type="match status" value="2"/>
</dbReference>
<evidence type="ECO:0000313" key="9">
    <source>
        <dbReference type="Proteomes" id="UP001552479"/>
    </source>
</evidence>
<evidence type="ECO:0000256" key="4">
    <source>
        <dbReference type="ARBA" id="ARBA00022598"/>
    </source>
</evidence>
<proteinExistence type="predicted"/>
<dbReference type="Gene3D" id="3.40.50.980">
    <property type="match status" value="4"/>
</dbReference>
<dbReference type="PROSITE" id="PS00012">
    <property type="entry name" value="PHOSPHOPANTETHEINE"/>
    <property type="match status" value="2"/>
</dbReference>
<keyword evidence="6" id="KW-0045">Antibiotic biosynthesis</keyword>
<reference evidence="8 9" key="1">
    <citation type="submission" date="2024-06" db="EMBL/GenBank/DDBJ databases">
        <title>The Natural Products Discovery Center: Release of the First 8490 Sequenced Strains for Exploring Actinobacteria Biosynthetic Diversity.</title>
        <authorList>
            <person name="Kalkreuter E."/>
            <person name="Kautsar S.A."/>
            <person name="Yang D."/>
            <person name="Bader C.D."/>
            <person name="Teijaro C.N."/>
            <person name="Fluegel L."/>
            <person name="Davis C.M."/>
            <person name="Simpson J.R."/>
            <person name="Lauterbach L."/>
            <person name="Steele A.D."/>
            <person name="Gui C."/>
            <person name="Meng S."/>
            <person name="Li G."/>
            <person name="Viehrig K."/>
            <person name="Ye F."/>
            <person name="Su P."/>
            <person name="Kiefer A.F."/>
            <person name="Nichols A."/>
            <person name="Cepeda A.J."/>
            <person name="Yan W."/>
            <person name="Fan B."/>
            <person name="Jiang Y."/>
            <person name="Adhikari A."/>
            <person name="Zheng C.-J."/>
            <person name="Schuster L."/>
            <person name="Cowan T.M."/>
            <person name="Smanski M.J."/>
            <person name="Chevrette M.G."/>
            <person name="De Carvalho L.P.S."/>
            <person name="Shen B."/>
        </authorList>
    </citation>
    <scope>NUCLEOTIDE SEQUENCE [LARGE SCALE GENOMIC DNA]</scope>
    <source>
        <strain evidence="8 9">NPDC053791</strain>
    </source>
</reference>
<comment type="cofactor">
    <cofactor evidence="1">
        <name>pantetheine 4'-phosphate</name>
        <dbReference type="ChEBI" id="CHEBI:47942"/>
    </cofactor>
</comment>
<protein>
    <submittedName>
        <fullName evidence="8">Amino acid adenylation domain-containing protein</fullName>
    </submittedName>
</protein>
<dbReference type="PROSITE" id="PS00455">
    <property type="entry name" value="AMP_BINDING"/>
    <property type="match status" value="2"/>
</dbReference>
<gene>
    <name evidence="8" type="ORF">AB0L03_01150</name>
</gene>
<evidence type="ECO:0000256" key="3">
    <source>
        <dbReference type="ARBA" id="ARBA00022553"/>
    </source>
</evidence>
<evidence type="ECO:0000313" key="8">
    <source>
        <dbReference type="EMBL" id="MEV4921456.1"/>
    </source>
</evidence>
<dbReference type="SUPFAM" id="SSF52777">
    <property type="entry name" value="CoA-dependent acyltransferases"/>
    <property type="match status" value="6"/>
</dbReference>
<dbReference type="Gene3D" id="3.30.300.30">
    <property type="match status" value="2"/>
</dbReference>
<dbReference type="NCBIfam" id="TIGR01746">
    <property type="entry name" value="Thioester-redct"/>
    <property type="match status" value="1"/>
</dbReference>
<dbReference type="EMBL" id="JBFASG010000001">
    <property type="protein sequence ID" value="MEV4921456.1"/>
    <property type="molecule type" value="Genomic_DNA"/>
</dbReference>
<keyword evidence="3" id="KW-0597">Phosphoprotein</keyword>
<dbReference type="InterPro" id="IPR020806">
    <property type="entry name" value="PKS_PP-bd"/>
</dbReference>
<dbReference type="Gene3D" id="3.30.559.10">
    <property type="entry name" value="Chloramphenicol acetyltransferase-like domain"/>
    <property type="match status" value="3"/>
</dbReference>
<evidence type="ECO:0000259" key="7">
    <source>
        <dbReference type="PROSITE" id="PS50075"/>
    </source>
</evidence>
<dbReference type="SUPFAM" id="SSF56801">
    <property type="entry name" value="Acetyl-CoA synthetase-like"/>
    <property type="match status" value="2"/>
</dbReference>
<dbReference type="Pfam" id="PF00668">
    <property type="entry name" value="Condensation"/>
    <property type="match status" value="3"/>
</dbReference>
<dbReference type="InterPro" id="IPR013120">
    <property type="entry name" value="FAR_NAD-bd"/>
</dbReference>
<dbReference type="InterPro" id="IPR036291">
    <property type="entry name" value="NAD(P)-bd_dom_sf"/>
</dbReference>
<keyword evidence="2" id="KW-0596">Phosphopantetheine</keyword>
<name>A0ABV3ILW8_9ACTN</name>
<dbReference type="CDD" id="cd19543">
    <property type="entry name" value="DCL_NRPS"/>
    <property type="match status" value="2"/>
</dbReference>
<dbReference type="Pfam" id="PF07993">
    <property type="entry name" value="NAD_binding_4"/>
    <property type="match status" value="1"/>
</dbReference>
<evidence type="ECO:0000256" key="6">
    <source>
        <dbReference type="ARBA" id="ARBA00023194"/>
    </source>
</evidence>
<dbReference type="InterPro" id="IPR020845">
    <property type="entry name" value="AMP-binding_CS"/>
</dbReference>
<feature type="domain" description="Carrier" evidence="7">
    <location>
        <begin position="2491"/>
        <end position="2566"/>
    </location>
</feature>
<dbReference type="CDD" id="cd05235">
    <property type="entry name" value="SDR_e1"/>
    <property type="match status" value="1"/>
</dbReference>
<evidence type="ECO:0000256" key="1">
    <source>
        <dbReference type="ARBA" id="ARBA00001957"/>
    </source>
</evidence>
<accession>A0ABV3ILW8</accession>
<dbReference type="InterPro" id="IPR045851">
    <property type="entry name" value="AMP-bd_C_sf"/>
</dbReference>
<dbReference type="InterPro" id="IPR010080">
    <property type="entry name" value="Thioester_reductase-like_dom"/>
</dbReference>
<dbReference type="Gene3D" id="3.30.559.30">
    <property type="entry name" value="Nonribosomal peptide synthetase, condensation domain"/>
    <property type="match status" value="3"/>
</dbReference>
<organism evidence="8 9">
    <name type="scientific">Streptomyces roseoverticillatus</name>
    <dbReference type="NCBI Taxonomy" id="66429"/>
    <lineage>
        <taxon>Bacteria</taxon>
        <taxon>Bacillati</taxon>
        <taxon>Actinomycetota</taxon>
        <taxon>Actinomycetes</taxon>
        <taxon>Kitasatosporales</taxon>
        <taxon>Streptomycetaceae</taxon>
        <taxon>Streptomyces</taxon>
    </lineage>
</organism>
<dbReference type="InterPro" id="IPR001242">
    <property type="entry name" value="Condensation_dom"/>
</dbReference>
<dbReference type="CDD" id="cd17651">
    <property type="entry name" value="A_NRPS_VisG_like"/>
    <property type="match status" value="1"/>
</dbReference>
<dbReference type="InterPro" id="IPR009081">
    <property type="entry name" value="PP-bd_ACP"/>
</dbReference>
<feature type="domain" description="Carrier" evidence="7">
    <location>
        <begin position="947"/>
        <end position="1021"/>
    </location>
</feature>
<dbReference type="Gene3D" id="3.40.50.720">
    <property type="entry name" value="NAD(P)-binding Rossmann-like Domain"/>
    <property type="match status" value="1"/>
</dbReference>
<keyword evidence="5" id="KW-0677">Repeat</keyword>
<dbReference type="CDD" id="cd05930">
    <property type="entry name" value="A_NRPS"/>
    <property type="match status" value="1"/>
</dbReference>
<sequence length="2979" mass="321331">MRKPGLQDVLPLSPLQEGLLFHAVYDARTPDTYTVQVAFDLEGPLDAGALRAAAEGLLRRHANLRAAFRQRSEGRPVQLIPHQVALPWREVDLSGRSVQEPELGRLLAEDRARRFDPARPPLLRFTLIRTGSAQYRLVFTHHHLLLDGWSLPILMRELFVLYSRGGDDTALPPPVPYRNYFTWLASQDRDAARKAWQEALTGLEEPALLATTHRNPSSVTPEVLPMALSEESTSALAVTARGHGLTLNTVIQGVWGVLLGRLLGRNDVVFGGVVSGRGPEVAGIEDMVGLFINTLPVRVRWAHSESWAEFLTRLQDEQAELLEHRHLGLTEIQQLSGTRELFDTTTVFENYPLDASALENTGSDLRVRNIHASDGTHYPLSLAVIPGRNLHLRLKYRPDLVERNQVEAIAARLRILLETVVADPGRLVGQSDVLTAEERHRLLVEWNDTARPVPPANLPESFQEQAARTPDRPAVLFEDTTLTYAELNARANQLAHHLIAQGAGPEDVVAVILPKSVELLVALLAVLKAGAAYLPVDPAHPSERLSLMLGDIRPAVVLDAGEVSGDMSRYPDTDPGDADRVAPLSPAHPAYVIYTSGSTGVPKGVAVEHRSLADYLAWACETYPSARGKALLHSSAAFDMTVTALFVPLLAGGCIHLAALEEGSLPRKGLAGTRPAFLKGTPSHLALLNALPAEFSPTEELLLAGEALLGKPLQAWRRRHPSVTVFNVYGPTETTVSCAQYRIEPGAALPPGVVPIGRPVRNTRVYVLDGGLRLVPPGVVGELYVSGAGVARGYVNRPGLTAERFVADPFGPAGSRMYRTGDLVRWMPTGDLVFVGRADDQVKVRGHRIEPSEIEAVLSRHPGLVRTAVVAHTHEPAGKRLVAYVVPAAGSTVDISDLRGFARRALPDYMIPAVFVLLDELPLLPNGKLDRAALPTPAAGTTPVTRAPRTPWEELLCGLFAQVLGLPEVGAEDNFFELGGDSIMSIQLVSKARAADLVISLRDVFQHKTPAALALAATAGGESELGSEAPDAGIGRLPMTPIMHRLRERGGSPDQFHQSVLLNVPGGLGMARLTAVLQTALDHHDTLRMRVVRCPGSEWQLEIAPRGTVTAGSCIRHVDIAGLEDAALRAAIAAESAAAVRRLAPGDGVMVQVVWLDAGTARPGRLLLVVHHLVVDGVSWRILLPDLASAAAAVAADRAAEPAPVRTSFRRWAELLVEHAQEPERIAEAAWWEHVLNGPSLMLADQPPQEKDAARSLVMTIPPERAAPLLTDVPAAFHTGVNDVLLTALAVALLSRHRRRGGTGAALLVDLEAHGRDEFVPGVDVSRTVGWFTSLFPVRVDLRDIDLEQVLAGGNAAGQALKAVKEHLRSVPDQGLGYGLVRYLNPETRTRLSDRAAPQVGFNYLGRFSAADTGEWTVAEEADALFDPADAALPGPGPAHHLGINALAREGADGPELVASWTWTEPALSETDVHELTGLWTQALDALIAHTRRPGAGGWTPSDLPLVSLTQSQLDRLTMSRADESGLEEILPLSPLQEGLLFHSAFDDQLPDVYTVQLVLSLQGHLDVAALQSAAAALLRRHANLRAGFRQEDADHPVQVIPREVALPWREVDLNGMSDQEAELARLLAEDRARRFDPARPPLLRFTLIRTAPALHRLVFTHHHLLLDGWSLPILMRELFALYAQNSLGGADIALPPPVPYRNYLTWLVSQDRDAAEKAWQEALTGIEEPTLLAPVSATGGAVLPAEVTGELPETLTAALTAWARRHELTLNTVVQGVWGTLLGRLLHRHDVVFGATVSGRPPEVPGIEDMVGLFINTLPVRVRWDDTESWAEMLTRLQDEQSALLEHQHLGLAEIQQIAGVRRLFDTTTVFESYPVDAGALEKTAPALQLVDIEAADGTHYPLSLAVIPGRGLRLRLQYRPDVVERHAAEAVVTRLRLLLEAVVTRPEQAIGRVDLLTAEERAGLLGFTAGPTPDRSLPGLFEAQVKESPHAVAVLHDGAEITYEELNARANQLARVLVRRGAGPDRLVAVALPRSVDVVVGLLAVLKAGGVYLPVDPEYPAERIAFMLADARPAYVLSDAVTAPRLPDLGGVPSLLVDRLRLDREDSTDITDADRPAPLSLEQLAYVIYTSGSTGRPKGVMMSGGALANLLAWHAAAMPAGPGARVAQFTAISFDVSVQEILSTLVSGACLVIPPEDVRRDAAAFVAWLRRHEAGKLFAPSLVIEALCEAAVEGGETLPALVDVAQAGEALRLSEPVRRFHRGVRRRLHNHYGPAETHVVTAFTLPDEEAEWPGAAPIGRPIRNAGTYVLDAGLRLVPPGVVGELYLAGAQLARGYLQRPGLTAGRFVANPFGGPGARMYRTGDLVRWDFAGNLEYVGRADRQVKVRGFRIEPGEIEAALARHQDVGQAAVLAREDRPGDTRLVAYVVPGPGRRVQLPELRRHLAALLPDYMLPSAVLELGSLPLTANGKLDRDALPAPEAGTPSTGGAPGNSWEEVLAGLFAEVLQLPSVGIHDDFFALGGHSLLATRLINRIRSVRGTELPVRALFQSPTVAGLAAAVDAAERPRAETGDSAHSIDFRAEAVLDPAITTEGCRPVDPRVHTAPRRILLTGATGFLGSFLLRELLDRTEADVWCLVRAADDEEAAERLRSGLASYRLWDESLRGRIVAVAGDLEKPLLGLAEDRFALLADRIEVIYHNGARVNIVDSYARLRAANVLGTREVVRLAATARVKPLHYISSSAAGVGRDRTPDVVREDRRVAPDRVASNGYVATKWVAEELVRAAGERGVPAVIYRPSRVSGHTGTGACTTGDALWTMVRAIVELRAAPDRPVREGMRFDVDLVPVDHVARAIVHLGRQPESHGKVFHVTNPEPLGFDALIDSLRKLGYDVASLPYEEWKHLLLGAADGKPSLAPAALLAQGLQVGTASPRYDRSNTERGLAGSGIACPVVGDGLVATYVQYFAGSGFFPAPASPAGG</sequence>
<dbReference type="InterPro" id="IPR010071">
    <property type="entry name" value="AA_adenyl_dom"/>
</dbReference>
<dbReference type="InterPro" id="IPR036736">
    <property type="entry name" value="ACP-like_sf"/>
</dbReference>
<dbReference type="SUPFAM" id="SSF47336">
    <property type="entry name" value="ACP-like"/>
    <property type="match status" value="2"/>
</dbReference>
<dbReference type="InterPro" id="IPR006162">
    <property type="entry name" value="Ppantetheine_attach_site"/>
</dbReference>
<dbReference type="Proteomes" id="UP001552479">
    <property type="component" value="Unassembled WGS sequence"/>
</dbReference>
<dbReference type="PANTHER" id="PTHR45527">
    <property type="entry name" value="NONRIBOSOMAL PEPTIDE SYNTHETASE"/>
    <property type="match status" value="1"/>
</dbReference>
<dbReference type="PANTHER" id="PTHR45527:SF1">
    <property type="entry name" value="FATTY ACID SYNTHASE"/>
    <property type="match status" value="1"/>
</dbReference>
<dbReference type="InterPro" id="IPR010060">
    <property type="entry name" value="NRPS_synth"/>
</dbReference>
<dbReference type="SUPFAM" id="SSF51735">
    <property type="entry name" value="NAD(P)-binding Rossmann-fold domains"/>
    <property type="match status" value="1"/>
</dbReference>
<dbReference type="RefSeq" id="WP_366086338.1">
    <property type="nucleotide sequence ID" value="NZ_JBFASG010000001.1"/>
</dbReference>
<comment type="caution">
    <text evidence="8">The sequence shown here is derived from an EMBL/GenBank/DDBJ whole genome shotgun (WGS) entry which is preliminary data.</text>
</comment>
<keyword evidence="4" id="KW-0436">Ligase</keyword>
<dbReference type="InterPro" id="IPR023213">
    <property type="entry name" value="CAT-like_dom_sf"/>
</dbReference>
<dbReference type="InterPro" id="IPR025110">
    <property type="entry name" value="AMP-bd_C"/>
</dbReference>